<keyword evidence="11" id="KW-1185">Reference proteome</keyword>
<dbReference type="OrthoDB" id="9811121at2"/>
<evidence type="ECO:0000256" key="7">
    <source>
        <dbReference type="ARBA" id="ARBA00023315"/>
    </source>
</evidence>
<keyword evidence="3 8" id="KW-0808">Transferase</keyword>
<dbReference type="PANTHER" id="PTHR38686:SF1">
    <property type="entry name" value="APOLIPOPROTEIN N-ACYLTRANSFERASE"/>
    <property type="match status" value="1"/>
</dbReference>
<feature type="transmembrane region" description="Helical" evidence="8">
    <location>
        <begin position="12"/>
        <end position="27"/>
    </location>
</feature>
<comment type="subcellular location">
    <subcellularLocation>
        <location evidence="1 8">Cell membrane</location>
        <topology evidence="1 8">Multi-pass membrane protein</topology>
    </subcellularLocation>
</comment>
<evidence type="ECO:0000313" key="10">
    <source>
        <dbReference type="EMBL" id="ABX42281.1"/>
    </source>
</evidence>
<dbReference type="Proteomes" id="UP000000370">
    <property type="component" value="Chromosome"/>
</dbReference>
<feature type="transmembrane region" description="Helical" evidence="8">
    <location>
        <begin position="61"/>
        <end position="79"/>
    </location>
</feature>
<dbReference type="InterPro" id="IPR036526">
    <property type="entry name" value="C-N_Hydrolase_sf"/>
</dbReference>
<feature type="transmembrane region" description="Helical" evidence="8">
    <location>
        <begin position="130"/>
        <end position="154"/>
    </location>
</feature>
<dbReference type="HAMAP" id="MF_01148">
    <property type="entry name" value="Lnt"/>
    <property type="match status" value="1"/>
</dbReference>
<dbReference type="Pfam" id="PF20154">
    <property type="entry name" value="LNT_N"/>
    <property type="match status" value="1"/>
</dbReference>
<feature type="transmembrane region" description="Helical" evidence="8">
    <location>
        <begin position="509"/>
        <end position="530"/>
    </location>
</feature>
<dbReference type="SUPFAM" id="SSF56317">
    <property type="entry name" value="Carbon-nitrogen hydrolase"/>
    <property type="match status" value="1"/>
</dbReference>
<dbReference type="eggNOG" id="COG0815">
    <property type="taxonomic scope" value="Bacteria"/>
</dbReference>
<dbReference type="InterPro" id="IPR003010">
    <property type="entry name" value="C-N_Hydrolase"/>
</dbReference>
<dbReference type="InterPro" id="IPR045378">
    <property type="entry name" value="LNT_N"/>
</dbReference>
<comment type="catalytic activity">
    <reaction evidence="8">
        <text>N-terminal S-1,2-diacyl-sn-glyceryl-L-cysteinyl-[lipoprotein] + a glycerophospholipid = N-acyl-S-1,2-diacyl-sn-glyceryl-L-cysteinyl-[lipoprotein] + a 2-acyl-sn-glycero-3-phospholipid + H(+)</text>
        <dbReference type="Rhea" id="RHEA:48228"/>
        <dbReference type="Rhea" id="RHEA-COMP:14681"/>
        <dbReference type="Rhea" id="RHEA-COMP:14684"/>
        <dbReference type="ChEBI" id="CHEBI:15378"/>
        <dbReference type="ChEBI" id="CHEBI:136912"/>
        <dbReference type="ChEBI" id="CHEBI:140656"/>
        <dbReference type="ChEBI" id="CHEBI:140657"/>
        <dbReference type="ChEBI" id="CHEBI:140660"/>
        <dbReference type="EC" id="2.3.1.269"/>
    </reaction>
</comment>
<keyword evidence="7 8" id="KW-0012">Acyltransferase</keyword>
<dbReference type="GO" id="GO:0016410">
    <property type="term" value="F:N-acyltransferase activity"/>
    <property type="evidence" value="ECO:0007669"/>
    <property type="project" value="UniProtKB-UniRule"/>
</dbReference>
<keyword evidence="2 8" id="KW-1003">Cell membrane</keyword>
<dbReference type="STRING" id="357809.Cphy_1912"/>
<accession>A9KHJ6</accession>
<comment type="pathway">
    <text evidence="8">Protein modification; lipoprotein biosynthesis (N-acyl transfer).</text>
</comment>
<feature type="transmembrane region" description="Helical" evidence="8">
    <location>
        <begin position="166"/>
        <end position="194"/>
    </location>
</feature>
<dbReference type="CDD" id="cd07571">
    <property type="entry name" value="ALP_N-acyl_transferase"/>
    <property type="match status" value="1"/>
</dbReference>
<dbReference type="PROSITE" id="PS50263">
    <property type="entry name" value="CN_HYDROLASE"/>
    <property type="match status" value="1"/>
</dbReference>
<evidence type="ECO:0000256" key="1">
    <source>
        <dbReference type="ARBA" id="ARBA00004651"/>
    </source>
</evidence>
<evidence type="ECO:0000259" key="9">
    <source>
        <dbReference type="PROSITE" id="PS50263"/>
    </source>
</evidence>
<evidence type="ECO:0000256" key="3">
    <source>
        <dbReference type="ARBA" id="ARBA00022679"/>
    </source>
</evidence>
<dbReference type="NCBIfam" id="TIGR00546">
    <property type="entry name" value="lnt"/>
    <property type="match status" value="1"/>
</dbReference>
<evidence type="ECO:0000256" key="8">
    <source>
        <dbReference type="HAMAP-Rule" id="MF_01148"/>
    </source>
</evidence>
<dbReference type="Pfam" id="PF00795">
    <property type="entry name" value="CN_hydrolase"/>
    <property type="match status" value="1"/>
</dbReference>
<evidence type="ECO:0000256" key="5">
    <source>
        <dbReference type="ARBA" id="ARBA00022989"/>
    </source>
</evidence>
<feature type="transmembrane region" description="Helical" evidence="8">
    <location>
        <begin position="32"/>
        <end position="49"/>
    </location>
</feature>
<name>A9KHJ6_LACP7</name>
<organism evidence="10 11">
    <name type="scientific">Lachnoclostridium phytofermentans (strain ATCC 700394 / DSM 18823 / ISDg)</name>
    <name type="common">Clostridium phytofermentans</name>
    <dbReference type="NCBI Taxonomy" id="357809"/>
    <lineage>
        <taxon>Bacteria</taxon>
        <taxon>Bacillati</taxon>
        <taxon>Bacillota</taxon>
        <taxon>Clostridia</taxon>
        <taxon>Lachnospirales</taxon>
        <taxon>Lachnospiraceae</taxon>
    </lineage>
</organism>
<dbReference type="InterPro" id="IPR004563">
    <property type="entry name" value="Apolipo_AcylTrfase"/>
</dbReference>
<dbReference type="PANTHER" id="PTHR38686">
    <property type="entry name" value="APOLIPOPROTEIN N-ACYLTRANSFERASE"/>
    <property type="match status" value="1"/>
</dbReference>
<dbReference type="AlphaFoldDB" id="A9KHJ6"/>
<feature type="transmembrane region" description="Helical" evidence="8">
    <location>
        <begin position="219"/>
        <end position="238"/>
    </location>
</feature>
<keyword evidence="10" id="KW-0449">Lipoprotein</keyword>
<gene>
    <name evidence="8" type="primary">lnt</name>
    <name evidence="10" type="ordered locus">Cphy_1912</name>
</gene>
<dbReference type="EC" id="2.3.1.269" evidence="8"/>
<evidence type="ECO:0000256" key="6">
    <source>
        <dbReference type="ARBA" id="ARBA00023136"/>
    </source>
</evidence>
<dbReference type="RefSeq" id="WP_012199935.1">
    <property type="nucleotide sequence ID" value="NC_010001.1"/>
</dbReference>
<keyword evidence="6 8" id="KW-0472">Membrane</keyword>
<evidence type="ECO:0000256" key="2">
    <source>
        <dbReference type="ARBA" id="ARBA00022475"/>
    </source>
</evidence>
<evidence type="ECO:0000256" key="4">
    <source>
        <dbReference type="ARBA" id="ARBA00022692"/>
    </source>
</evidence>
<dbReference type="GO" id="GO:0005886">
    <property type="term" value="C:plasma membrane"/>
    <property type="evidence" value="ECO:0007669"/>
    <property type="project" value="UniProtKB-SubCell"/>
</dbReference>
<comment type="similarity">
    <text evidence="8">Belongs to the CN hydrolase family. Apolipoprotein N-acyltransferase subfamily.</text>
</comment>
<proteinExistence type="inferred from homology"/>
<evidence type="ECO:0000313" key="11">
    <source>
        <dbReference type="Proteomes" id="UP000000370"/>
    </source>
</evidence>
<feature type="transmembrane region" description="Helical" evidence="8">
    <location>
        <begin position="94"/>
        <end position="118"/>
    </location>
</feature>
<dbReference type="EMBL" id="CP000885">
    <property type="protein sequence ID" value="ABX42281.1"/>
    <property type="molecule type" value="Genomic_DNA"/>
</dbReference>
<comment type="function">
    <text evidence="8">Catalyzes the phospholipid dependent N-acylation of the N-terminal cysteine of apolipoprotein, the last step in lipoprotein maturation.</text>
</comment>
<dbReference type="KEGG" id="cpy:Cphy_1912"/>
<keyword evidence="5 8" id="KW-1133">Transmembrane helix</keyword>
<dbReference type="UniPathway" id="UPA00666"/>
<dbReference type="GO" id="GO:0042158">
    <property type="term" value="P:lipoprotein biosynthetic process"/>
    <property type="evidence" value="ECO:0007669"/>
    <property type="project" value="UniProtKB-UniRule"/>
</dbReference>
<reference evidence="11" key="1">
    <citation type="submission" date="2007-11" db="EMBL/GenBank/DDBJ databases">
        <title>Complete genome sequence of Clostridium phytofermentans ISDg.</title>
        <authorList>
            <person name="Leschine S.B."/>
            <person name="Warnick T.A."/>
            <person name="Blanchard J.L."/>
            <person name="Schnell D.J."/>
            <person name="Petit E.L."/>
            <person name="LaTouf W.G."/>
            <person name="Copeland A."/>
            <person name="Lucas S."/>
            <person name="Lapidus A."/>
            <person name="Barry K."/>
            <person name="Glavina del Rio T."/>
            <person name="Dalin E."/>
            <person name="Tice H."/>
            <person name="Pitluck S."/>
            <person name="Kiss H."/>
            <person name="Brettin T."/>
            <person name="Bruce D."/>
            <person name="Detter J.C."/>
            <person name="Han C."/>
            <person name="Kuske C."/>
            <person name="Schmutz J."/>
            <person name="Larimer F."/>
            <person name="Land M."/>
            <person name="Hauser L."/>
            <person name="Kyrpides N."/>
            <person name="Kim E.A."/>
            <person name="Richardson P."/>
        </authorList>
    </citation>
    <scope>NUCLEOTIDE SEQUENCE [LARGE SCALE GENOMIC DNA]</scope>
    <source>
        <strain evidence="11">ATCC 700394 / DSM 18823 / ISDg</strain>
    </source>
</reference>
<feature type="domain" description="CN hydrolase" evidence="9">
    <location>
        <begin position="257"/>
        <end position="518"/>
    </location>
</feature>
<dbReference type="Gene3D" id="3.60.110.10">
    <property type="entry name" value="Carbon-nitrogen hydrolase"/>
    <property type="match status" value="1"/>
</dbReference>
<protein>
    <recommendedName>
        <fullName evidence="8">Apolipoprotein N-acyltransferase</fullName>
        <shortName evidence="8">ALP N-acyltransferase</shortName>
        <ecNumber evidence="8">2.3.1.269</ecNumber>
    </recommendedName>
</protein>
<keyword evidence="4 8" id="KW-0812">Transmembrane</keyword>
<sequence length="537" mass="60844" precursor="true">MNGLKYSPKMQTFLFSMFSGILTAYAFLERRAWFLCFFSLIPLFLVFLQNNNTELKKLQPIAIFSYSIFYYGPVLYWLYNLSSVMPFDGIMPTFILSLGILIIVIQNGLGLYISLLSFRHLRTGTAWDIVILACLYVLAEWLQEFLGFVAFPWARLSLSVTPWPLFIQSASVFGGLFISILLLLINGVFAFGIVKANSYFGILPLATERLSWKKEFMNLTAYIFIGVFLVGNILFGAIRGSKSFDDENSEAIEVLLVQGNHPGINKWQTSTIQILADYMDLTEDNVTENTKLVFWPETAVPIYIEEAFDEQKQLMDLCEKHNISIVLGSFSHKEVKGEDTSYNAMYVVTKDGISKNPYYKQKLVPFGEYLPFSKIFRKISPGFTSMLMEQLTETPGTETFPVETEYGDVGGIICYESIFPKISRESVKNGAQLLSVLSNDSWFGDSAALYQHHSQSILRAVENGRYVVRASNTGLTSIINEKGEVIKKVDALIGTTLRSEIKFYNHKTLYTRIGDVIVIPGICLIFAAIIKRIFYRI</sequence>
<dbReference type="HOGENOM" id="CLU_019563_1_2_9"/>